<name>A0A4S4L7K8_9AGAM</name>
<evidence type="ECO:0000259" key="2">
    <source>
        <dbReference type="Pfam" id="PF01323"/>
    </source>
</evidence>
<proteinExistence type="predicted"/>
<sequence>MSISVPTRKTIKIDVVSDFLCAWCYIGHIELEHGMALARAASLPVDFVVQYHPFILHPSLPSDIPITKQAFYERKMGADKWQQTLEIIQGRAKQEGLEFSFEGVVRQTARAHRLLQRAYAIGGQTAQQPLLKRLFRAFFEQGRDIGDARVLAELATASDAELTFAPATTPRPTASDLDPYKDADPDEGEGGADLGASADDTVFGKRLFKNRTEAQRWIEGNELDAAVRAASADAARKGVSGVPFTVIDGRWAVSGCQAPACYLKIFEKLAVPQPVNVDLSKAIPALAPDGTKVSVGLVAATAAVATS</sequence>
<reference evidence="3 4" key="1">
    <citation type="submission" date="2019-02" db="EMBL/GenBank/DDBJ databases">
        <title>Genome sequencing of the rare red list fungi Phellinidium pouzarii.</title>
        <authorList>
            <person name="Buettner E."/>
            <person name="Kellner H."/>
        </authorList>
    </citation>
    <scope>NUCLEOTIDE SEQUENCE [LARGE SCALE GENOMIC DNA]</scope>
    <source>
        <strain evidence="3 4">DSM 108285</strain>
    </source>
</reference>
<organism evidence="3 4">
    <name type="scientific">Phellinidium pouzarii</name>
    <dbReference type="NCBI Taxonomy" id="167371"/>
    <lineage>
        <taxon>Eukaryota</taxon>
        <taxon>Fungi</taxon>
        <taxon>Dikarya</taxon>
        <taxon>Basidiomycota</taxon>
        <taxon>Agaricomycotina</taxon>
        <taxon>Agaricomycetes</taxon>
        <taxon>Hymenochaetales</taxon>
        <taxon>Hymenochaetaceae</taxon>
        <taxon>Phellinidium</taxon>
    </lineage>
</organism>
<dbReference type="InterPro" id="IPR036249">
    <property type="entry name" value="Thioredoxin-like_sf"/>
</dbReference>
<gene>
    <name evidence="3" type="ORF">EW145_g3369</name>
</gene>
<dbReference type="Proteomes" id="UP000308199">
    <property type="component" value="Unassembled WGS sequence"/>
</dbReference>
<protein>
    <recommendedName>
        <fullName evidence="2">DSBA-like thioredoxin domain-containing protein</fullName>
    </recommendedName>
</protein>
<evidence type="ECO:0000313" key="3">
    <source>
        <dbReference type="EMBL" id="THH07459.1"/>
    </source>
</evidence>
<dbReference type="InterPro" id="IPR001853">
    <property type="entry name" value="DSBA-like_thioredoxin_dom"/>
</dbReference>
<dbReference type="PANTHER" id="PTHR13887:SF41">
    <property type="entry name" value="THIOREDOXIN SUPERFAMILY PROTEIN"/>
    <property type="match status" value="1"/>
</dbReference>
<dbReference type="Pfam" id="PF01323">
    <property type="entry name" value="DSBA"/>
    <property type="match status" value="1"/>
</dbReference>
<dbReference type="Gene3D" id="3.40.30.10">
    <property type="entry name" value="Glutaredoxin"/>
    <property type="match status" value="2"/>
</dbReference>
<feature type="domain" description="DSBA-like thioredoxin" evidence="2">
    <location>
        <begin position="13"/>
        <end position="159"/>
    </location>
</feature>
<comment type="caution">
    <text evidence="3">The sequence shown here is derived from an EMBL/GenBank/DDBJ whole genome shotgun (WGS) entry which is preliminary data.</text>
</comment>
<evidence type="ECO:0000313" key="4">
    <source>
        <dbReference type="Proteomes" id="UP000308199"/>
    </source>
</evidence>
<accession>A0A4S4L7K8</accession>
<dbReference type="OrthoDB" id="1930760at2759"/>
<dbReference type="SUPFAM" id="SSF52833">
    <property type="entry name" value="Thioredoxin-like"/>
    <property type="match status" value="2"/>
</dbReference>
<dbReference type="PANTHER" id="PTHR13887">
    <property type="entry name" value="GLUTATHIONE S-TRANSFERASE KAPPA"/>
    <property type="match status" value="1"/>
</dbReference>
<dbReference type="EMBL" id="SGPK01000142">
    <property type="protein sequence ID" value="THH07459.1"/>
    <property type="molecule type" value="Genomic_DNA"/>
</dbReference>
<feature type="compositionally biased region" description="Low complexity" evidence="1">
    <location>
        <begin position="165"/>
        <end position="174"/>
    </location>
</feature>
<feature type="region of interest" description="Disordered" evidence="1">
    <location>
        <begin position="163"/>
        <end position="196"/>
    </location>
</feature>
<dbReference type="GO" id="GO:0016491">
    <property type="term" value="F:oxidoreductase activity"/>
    <property type="evidence" value="ECO:0007669"/>
    <property type="project" value="InterPro"/>
</dbReference>
<dbReference type="CDD" id="cd03024">
    <property type="entry name" value="DsbA_FrnE"/>
    <property type="match status" value="1"/>
</dbReference>
<keyword evidence="4" id="KW-1185">Reference proteome</keyword>
<dbReference type="AlphaFoldDB" id="A0A4S4L7K8"/>
<evidence type="ECO:0000256" key="1">
    <source>
        <dbReference type="SAM" id="MobiDB-lite"/>
    </source>
</evidence>